<feature type="region of interest" description="Disordered" evidence="2">
    <location>
        <begin position="498"/>
        <end position="525"/>
    </location>
</feature>
<dbReference type="GO" id="GO:0051225">
    <property type="term" value="P:spindle assembly"/>
    <property type="evidence" value="ECO:0007669"/>
    <property type="project" value="InterPro"/>
</dbReference>
<reference evidence="4" key="1">
    <citation type="submission" date="2015-07" db="EMBL/GenBank/DDBJ databases">
        <title>Transcriptome Assembly of Anthurium amnicola.</title>
        <authorList>
            <person name="Suzuki J."/>
        </authorList>
    </citation>
    <scope>NUCLEOTIDE SEQUENCE</scope>
</reference>
<feature type="domain" description="HAUS augmin-like complex subunit 6 N-terminal" evidence="3">
    <location>
        <begin position="17"/>
        <end position="258"/>
    </location>
</feature>
<dbReference type="InterPro" id="IPR028163">
    <property type="entry name" value="HAUS_6_N"/>
</dbReference>
<dbReference type="PANTHER" id="PTHR16151">
    <property type="entry name" value="HAUS AUGMIN-LIKE COMPLEX SUBUNIT 6"/>
    <property type="match status" value="1"/>
</dbReference>
<sequence length="720" mass="79549">MATDREKEREAELESAMYTNCLLLGLEPAILGNSGGPRVGLFRHSNPKMGEQLLYFLLCALRGPVQSAKDFDKVWPIFDSAQSRDFRKIVQGIISELESQGALPRSNSRVSSLATCCGPRFVELLWQLSVHALREVHRRTFAADVASNPLPASLTDVSYLHAASLLPITKARIALERRKFLKNASIAVHRQATWSNLANEMTAEFRALCAEEAYLQQELEKLQDLRNKAKLDGELWDDRLSSSLGQNSHLVSKATRLWESLLSRKSQHEVLASGPIEDLIAHREHRYRISGSSLLAAMDLSSSVPYSDTLPVQSDDSNPQISEWEQVESSHFQGNNETLCPVDVRDTQPTVDIAEVLRCWTHALQRIHKQSLHLVKANDGGGPELLRCSSDSDGCHIESLAATLAEHRQHLVSIQGLINQLKEEMPAMQQSIAELTEEVGSMSSMIPLNEYNGRSTSQIQAQASGRPLEQSTDEVVELASKLSATQLEKSATSPALKLPHLFSATPNSSGKGAQTLKRHGIASQTSKVGTLPEGKQVVSGDHADNAEQGDIHYIQNLKRSVREAALSSSSNHSVRPQERSADDDSEHFFMPLTESGVSHWQTDAFTNGRKQRLIFSPVETHDPNSRTSHTFELHEECRLRGLPDLTKDEADAPGNSVSRHLPTVNLDNTGLAADSEFYDIDEALDQVLSPPLLLDSSFFSDTYEDLLAPLSETDAALMER</sequence>
<dbReference type="InterPro" id="IPR026797">
    <property type="entry name" value="HAUS_6"/>
</dbReference>
<organism evidence="4">
    <name type="scientific">Anthurium amnicola</name>
    <dbReference type="NCBI Taxonomy" id="1678845"/>
    <lineage>
        <taxon>Eukaryota</taxon>
        <taxon>Viridiplantae</taxon>
        <taxon>Streptophyta</taxon>
        <taxon>Embryophyta</taxon>
        <taxon>Tracheophyta</taxon>
        <taxon>Spermatophyta</taxon>
        <taxon>Magnoliopsida</taxon>
        <taxon>Liliopsida</taxon>
        <taxon>Araceae</taxon>
        <taxon>Pothoideae</taxon>
        <taxon>Potheae</taxon>
        <taxon>Anthurium</taxon>
    </lineage>
</organism>
<accession>A0A1D1Y0Z2</accession>
<evidence type="ECO:0000313" key="4">
    <source>
        <dbReference type="EMBL" id="JAT48313.1"/>
    </source>
</evidence>
<proteinExistence type="predicted"/>
<dbReference type="AlphaFoldDB" id="A0A1D1Y0Z2"/>
<dbReference type="Pfam" id="PF14661">
    <property type="entry name" value="HAUS6_N"/>
    <property type="match status" value="1"/>
</dbReference>
<protein>
    <submittedName>
        <fullName evidence="4">HAUS augmin-like complex subunit 6</fullName>
    </submittedName>
</protein>
<gene>
    <name evidence="4" type="primary">haus6_1</name>
    <name evidence="4" type="ORF">g.89166</name>
</gene>
<dbReference type="GO" id="GO:0070652">
    <property type="term" value="C:HAUS complex"/>
    <property type="evidence" value="ECO:0007669"/>
    <property type="project" value="InterPro"/>
</dbReference>
<dbReference type="GO" id="GO:0008017">
    <property type="term" value="F:microtubule binding"/>
    <property type="evidence" value="ECO:0007669"/>
    <property type="project" value="TreeGrafter"/>
</dbReference>
<dbReference type="GO" id="GO:1990498">
    <property type="term" value="C:mitotic spindle microtubule"/>
    <property type="evidence" value="ECO:0007669"/>
    <property type="project" value="TreeGrafter"/>
</dbReference>
<dbReference type="EMBL" id="GDJX01019623">
    <property type="protein sequence ID" value="JAT48313.1"/>
    <property type="molecule type" value="Transcribed_RNA"/>
</dbReference>
<dbReference type="PANTHER" id="PTHR16151:SF2">
    <property type="entry name" value="HAUS AUGMIN-LIKE COMPLEX SUBUNIT 6"/>
    <property type="match status" value="1"/>
</dbReference>
<keyword evidence="1" id="KW-0175">Coiled coil</keyword>
<evidence type="ECO:0000259" key="3">
    <source>
        <dbReference type="Pfam" id="PF14661"/>
    </source>
</evidence>
<name>A0A1D1Y0Z2_9ARAE</name>
<feature type="region of interest" description="Disordered" evidence="2">
    <location>
        <begin position="564"/>
        <end position="584"/>
    </location>
</feature>
<feature type="coiled-coil region" evidence="1">
    <location>
        <begin position="404"/>
        <end position="438"/>
    </location>
</feature>
<evidence type="ECO:0000256" key="2">
    <source>
        <dbReference type="SAM" id="MobiDB-lite"/>
    </source>
</evidence>
<evidence type="ECO:0000256" key="1">
    <source>
        <dbReference type="SAM" id="Coils"/>
    </source>
</evidence>